<proteinExistence type="inferred from homology"/>
<comment type="caution">
    <text evidence="6">The sequence shown here is derived from an EMBL/GenBank/DDBJ whole genome shotgun (WGS) entry which is preliminary data.</text>
</comment>
<evidence type="ECO:0000313" key="7">
    <source>
        <dbReference type="Proteomes" id="UP001310386"/>
    </source>
</evidence>
<keyword evidence="4" id="KW-1133">Transmembrane helix</keyword>
<name>A0ABU5ZE50_9BACL</name>
<dbReference type="RefSeq" id="WP_371752899.1">
    <property type="nucleotide sequence ID" value="NZ_JAYJLD010000004.1"/>
</dbReference>
<feature type="domain" description="Glycosyltransferase 2-like" evidence="5">
    <location>
        <begin position="6"/>
        <end position="133"/>
    </location>
</feature>
<keyword evidence="3 6" id="KW-0808">Transferase</keyword>
<dbReference type="SUPFAM" id="SSF53448">
    <property type="entry name" value="Nucleotide-diphospho-sugar transferases"/>
    <property type="match status" value="1"/>
</dbReference>
<keyword evidence="4" id="KW-0812">Transmembrane</keyword>
<accession>A0ABU5ZE50</accession>
<reference evidence="6" key="1">
    <citation type="submission" date="2023-12" db="EMBL/GenBank/DDBJ databases">
        <title>Fervidustalea candida gen. nov., sp. nov., a novel member of the family Paenibacillaceae isolated from a geothermal area.</title>
        <authorList>
            <person name="Li W.-J."/>
            <person name="Jiao J.-Y."/>
            <person name="Chen Y."/>
        </authorList>
    </citation>
    <scope>NUCLEOTIDE SEQUENCE</scope>
    <source>
        <strain evidence="6">SYSU GA230002</strain>
    </source>
</reference>
<dbReference type="Gene3D" id="3.90.550.10">
    <property type="entry name" value="Spore Coat Polysaccharide Biosynthesis Protein SpsA, Chain A"/>
    <property type="match status" value="1"/>
</dbReference>
<evidence type="ECO:0000256" key="4">
    <source>
        <dbReference type="SAM" id="Phobius"/>
    </source>
</evidence>
<dbReference type="Proteomes" id="UP001310386">
    <property type="component" value="Unassembled WGS sequence"/>
</dbReference>
<sequence length="355" mass="41000">MKPKVSIIVPIYNMERYLKRCLESLLSQSLDDIEVIAVNDGSTDASAEILHEFAARDGRLVVIHKPNGGVSSARNAGMAAARGEYLGFVDPDDWVDADMYKAMYELAVHRRADIVMCGYVREFGTHSKEKKFDLPEISTFRDQEIITSIMRRLVGPLNEEIAKPDFLDAWGTVWSKIYRAGMVKEQAVLFTDLSEVGTNEDSLFNIHACYYAKTFVFLNRPYYHYWRENTASVTSGYKPDLLRQWSTLYSLIESFLDEKKLHPDFYRALDNRKCLNTLGLGLNTISPDNQAILPEKLKKLNAILNDSQIQRSFRQLETERMPFVWRAFYFCAKGRFVIGFYFMLVAIDRLRKMIR</sequence>
<dbReference type="GO" id="GO:0016757">
    <property type="term" value="F:glycosyltransferase activity"/>
    <property type="evidence" value="ECO:0007669"/>
    <property type="project" value="UniProtKB-KW"/>
</dbReference>
<evidence type="ECO:0000259" key="5">
    <source>
        <dbReference type="Pfam" id="PF00535"/>
    </source>
</evidence>
<organism evidence="6 7">
    <name type="scientific">Ferviditalea candida</name>
    <dbReference type="NCBI Taxonomy" id="3108399"/>
    <lineage>
        <taxon>Bacteria</taxon>
        <taxon>Bacillati</taxon>
        <taxon>Bacillota</taxon>
        <taxon>Bacilli</taxon>
        <taxon>Bacillales</taxon>
        <taxon>Paenibacillaceae</taxon>
        <taxon>Ferviditalea</taxon>
    </lineage>
</organism>
<comment type="similarity">
    <text evidence="1">Belongs to the glycosyltransferase 2 family.</text>
</comment>
<dbReference type="PANTHER" id="PTHR22916">
    <property type="entry name" value="GLYCOSYLTRANSFERASE"/>
    <property type="match status" value="1"/>
</dbReference>
<dbReference type="EC" id="2.4.-.-" evidence="6"/>
<dbReference type="PANTHER" id="PTHR22916:SF51">
    <property type="entry name" value="GLYCOSYLTRANSFERASE EPSH-RELATED"/>
    <property type="match status" value="1"/>
</dbReference>
<feature type="transmembrane region" description="Helical" evidence="4">
    <location>
        <begin position="323"/>
        <end position="347"/>
    </location>
</feature>
<evidence type="ECO:0000256" key="2">
    <source>
        <dbReference type="ARBA" id="ARBA00022676"/>
    </source>
</evidence>
<dbReference type="InterPro" id="IPR029044">
    <property type="entry name" value="Nucleotide-diphossugar_trans"/>
</dbReference>
<dbReference type="EMBL" id="JAYJLD010000004">
    <property type="protein sequence ID" value="MEB3100781.1"/>
    <property type="molecule type" value="Genomic_DNA"/>
</dbReference>
<dbReference type="Pfam" id="PF00535">
    <property type="entry name" value="Glycos_transf_2"/>
    <property type="match status" value="1"/>
</dbReference>
<keyword evidence="2 6" id="KW-0328">Glycosyltransferase</keyword>
<keyword evidence="4" id="KW-0472">Membrane</keyword>
<evidence type="ECO:0000313" key="6">
    <source>
        <dbReference type="EMBL" id="MEB3100781.1"/>
    </source>
</evidence>
<evidence type="ECO:0000256" key="3">
    <source>
        <dbReference type="ARBA" id="ARBA00022679"/>
    </source>
</evidence>
<evidence type="ECO:0000256" key="1">
    <source>
        <dbReference type="ARBA" id="ARBA00006739"/>
    </source>
</evidence>
<gene>
    <name evidence="6" type="ORF">VF724_03805</name>
</gene>
<protein>
    <submittedName>
        <fullName evidence="6">Glycosyltransferase</fullName>
        <ecNumber evidence="6">2.4.-.-</ecNumber>
    </submittedName>
</protein>
<dbReference type="InterPro" id="IPR001173">
    <property type="entry name" value="Glyco_trans_2-like"/>
</dbReference>
<keyword evidence="7" id="KW-1185">Reference proteome</keyword>
<dbReference type="CDD" id="cd00761">
    <property type="entry name" value="Glyco_tranf_GTA_type"/>
    <property type="match status" value="1"/>
</dbReference>